<dbReference type="AlphaFoldDB" id="A0A7C9UWX4"/>
<sequence length="153" mass="16649">MLDLLKSLLGGGGTADTTEQPLRVAVAALMVEAATLDGSFDQTERDRMLALLQGRFDMDPKAAATLLAEAEKVQERAAGLEGMTRTIKNALDHDQRVEVLEMLWEVAYADGQLHDYEANLLRRLAGLVYVSDQEAGAARKRVLARMGLHDGIA</sequence>
<dbReference type="SUPFAM" id="SSF158682">
    <property type="entry name" value="TerB-like"/>
    <property type="match status" value="1"/>
</dbReference>
<dbReference type="Pfam" id="PF05099">
    <property type="entry name" value="TerB"/>
    <property type="match status" value="1"/>
</dbReference>
<evidence type="ECO:0000259" key="1">
    <source>
        <dbReference type="Pfam" id="PF05099"/>
    </source>
</evidence>
<feature type="domain" description="Co-chaperone DjlA N-terminal" evidence="1">
    <location>
        <begin position="24"/>
        <end position="139"/>
    </location>
</feature>
<dbReference type="CDD" id="cd07313">
    <property type="entry name" value="terB_like_2"/>
    <property type="match status" value="1"/>
</dbReference>
<proteinExistence type="predicted"/>
<name>A0A7C9UWX4_9PROT</name>
<dbReference type="Gene3D" id="1.10.3680.10">
    <property type="entry name" value="TerB-like"/>
    <property type="match status" value="1"/>
</dbReference>
<organism evidence="2 3">
    <name type="scientific">Magnetospirillum aberrantis SpK</name>
    <dbReference type="NCBI Taxonomy" id="908842"/>
    <lineage>
        <taxon>Bacteria</taxon>
        <taxon>Pseudomonadati</taxon>
        <taxon>Pseudomonadota</taxon>
        <taxon>Alphaproteobacteria</taxon>
        <taxon>Rhodospirillales</taxon>
        <taxon>Rhodospirillaceae</taxon>
        <taxon>Magnetospirillum</taxon>
    </lineage>
</organism>
<accession>A0A7C9UWX4</accession>
<comment type="caution">
    <text evidence="2">The sequence shown here is derived from an EMBL/GenBank/DDBJ whole genome shotgun (WGS) entry which is preliminary data.</text>
</comment>
<dbReference type="EMBL" id="JAAIYP010000004">
    <property type="protein sequence ID" value="NFV78731.1"/>
    <property type="molecule type" value="Genomic_DNA"/>
</dbReference>
<protein>
    <submittedName>
        <fullName evidence="2">TerB family tellurite resistance protein</fullName>
    </submittedName>
</protein>
<dbReference type="RefSeq" id="WP_163673928.1">
    <property type="nucleotide sequence ID" value="NZ_JAAIYP010000004.1"/>
</dbReference>
<gene>
    <name evidence="2" type="ORF">G4223_01190</name>
</gene>
<keyword evidence="3" id="KW-1185">Reference proteome</keyword>
<evidence type="ECO:0000313" key="3">
    <source>
        <dbReference type="Proteomes" id="UP000480684"/>
    </source>
</evidence>
<dbReference type="InterPro" id="IPR029024">
    <property type="entry name" value="TerB-like"/>
</dbReference>
<evidence type="ECO:0000313" key="2">
    <source>
        <dbReference type="EMBL" id="NFV78731.1"/>
    </source>
</evidence>
<dbReference type="InterPro" id="IPR007791">
    <property type="entry name" value="DjlA_N"/>
</dbReference>
<dbReference type="Proteomes" id="UP000480684">
    <property type="component" value="Unassembled WGS sequence"/>
</dbReference>
<reference evidence="2 3" key="1">
    <citation type="submission" date="2020-02" db="EMBL/GenBank/DDBJ databases">
        <authorList>
            <person name="Dziuba M."/>
            <person name="Kuznetsov B."/>
            <person name="Mardanov A."/>
            <person name="Ravin N."/>
            <person name="Grouzdev D."/>
        </authorList>
    </citation>
    <scope>NUCLEOTIDE SEQUENCE [LARGE SCALE GENOMIC DNA]</scope>
    <source>
        <strain evidence="2 3">SpK</strain>
    </source>
</reference>